<name>A0ACB7S1G4_HYAAI</name>
<protein>
    <submittedName>
        <fullName evidence="1">Uncharacterized protein</fullName>
    </submittedName>
</protein>
<dbReference type="Proteomes" id="UP000821845">
    <property type="component" value="Chromosome 6"/>
</dbReference>
<keyword evidence="2" id="KW-1185">Reference proteome</keyword>
<evidence type="ECO:0000313" key="1">
    <source>
        <dbReference type="EMBL" id="KAH6927881.1"/>
    </source>
</evidence>
<sequence>MKLRSRVSCTTTNSRRPRVKHCRAVGAAYRVTHGGFPLARSSNARGDAPSSPPPDTSTQRSNDRRGVRADHPSCMRDTFRPGPSCQGSRVGRGRQRDPALVASSRCAQ</sequence>
<proteinExistence type="predicted"/>
<dbReference type="EMBL" id="CM023486">
    <property type="protein sequence ID" value="KAH6927881.1"/>
    <property type="molecule type" value="Genomic_DNA"/>
</dbReference>
<organism evidence="1 2">
    <name type="scientific">Hyalomma asiaticum</name>
    <name type="common">Tick</name>
    <dbReference type="NCBI Taxonomy" id="266040"/>
    <lineage>
        <taxon>Eukaryota</taxon>
        <taxon>Metazoa</taxon>
        <taxon>Ecdysozoa</taxon>
        <taxon>Arthropoda</taxon>
        <taxon>Chelicerata</taxon>
        <taxon>Arachnida</taxon>
        <taxon>Acari</taxon>
        <taxon>Parasitiformes</taxon>
        <taxon>Ixodida</taxon>
        <taxon>Ixodoidea</taxon>
        <taxon>Ixodidae</taxon>
        <taxon>Hyalomminae</taxon>
        <taxon>Hyalomma</taxon>
    </lineage>
</organism>
<reference evidence="1" key="1">
    <citation type="submission" date="2020-05" db="EMBL/GenBank/DDBJ databases">
        <title>Large-scale comparative analyses of tick genomes elucidate their genetic diversity and vector capacities.</title>
        <authorList>
            <person name="Jia N."/>
            <person name="Wang J."/>
            <person name="Shi W."/>
            <person name="Du L."/>
            <person name="Sun Y."/>
            <person name="Zhan W."/>
            <person name="Jiang J."/>
            <person name="Wang Q."/>
            <person name="Zhang B."/>
            <person name="Ji P."/>
            <person name="Sakyi L.B."/>
            <person name="Cui X."/>
            <person name="Yuan T."/>
            <person name="Jiang B."/>
            <person name="Yang W."/>
            <person name="Lam T.T.-Y."/>
            <person name="Chang Q."/>
            <person name="Ding S."/>
            <person name="Wang X."/>
            <person name="Zhu J."/>
            <person name="Ruan X."/>
            <person name="Zhao L."/>
            <person name="Wei J."/>
            <person name="Que T."/>
            <person name="Du C."/>
            <person name="Cheng J."/>
            <person name="Dai P."/>
            <person name="Han X."/>
            <person name="Huang E."/>
            <person name="Gao Y."/>
            <person name="Liu J."/>
            <person name="Shao H."/>
            <person name="Ye R."/>
            <person name="Li L."/>
            <person name="Wei W."/>
            <person name="Wang X."/>
            <person name="Wang C."/>
            <person name="Yang T."/>
            <person name="Huo Q."/>
            <person name="Li W."/>
            <person name="Guo W."/>
            <person name="Chen H."/>
            <person name="Zhou L."/>
            <person name="Ni X."/>
            <person name="Tian J."/>
            <person name="Zhou Y."/>
            <person name="Sheng Y."/>
            <person name="Liu T."/>
            <person name="Pan Y."/>
            <person name="Xia L."/>
            <person name="Li J."/>
            <person name="Zhao F."/>
            <person name="Cao W."/>
        </authorList>
    </citation>
    <scope>NUCLEOTIDE SEQUENCE</scope>
    <source>
        <strain evidence="1">Hyas-2018</strain>
    </source>
</reference>
<gene>
    <name evidence="1" type="ORF">HPB50_009770</name>
</gene>
<evidence type="ECO:0000313" key="2">
    <source>
        <dbReference type="Proteomes" id="UP000821845"/>
    </source>
</evidence>
<accession>A0ACB7S1G4</accession>
<comment type="caution">
    <text evidence="1">The sequence shown here is derived from an EMBL/GenBank/DDBJ whole genome shotgun (WGS) entry which is preliminary data.</text>
</comment>